<dbReference type="GO" id="GO:0016798">
    <property type="term" value="F:hydrolase activity, acting on glycosyl bonds"/>
    <property type="evidence" value="ECO:0007669"/>
    <property type="project" value="UniProtKB-KW"/>
</dbReference>
<dbReference type="PROSITE" id="PS51257">
    <property type="entry name" value="PROKAR_LIPOPROTEIN"/>
    <property type="match status" value="1"/>
</dbReference>
<evidence type="ECO:0000313" key="7">
    <source>
        <dbReference type="EMBL" id="MFH6983777.1"/>
    </source>
</evidence>
<dbReference type="Pfam" id="PF14508">
    <property type="entry name" value="GH97_N"/>
    <property type="match status" value="1"/>
</dbReference>
<evidence type="ECO:0000256" key="2">
    <source>
        <dbReference type="ARBA" id="ARBA00011245"/>
    </source>
</evidence>
<evidence type="ECO:0000313" key="8">
    <source>
        <dbReference type="Proteomes" id="UP001610063"/>
    </source>
</evidence>
<organism evidence="7 8">
    <name type="scientific">Marinoscillum luteum</name>
    <dbReference type="NCBI Taxonomy" id="861051"/>
    <lineage>
        <taxon>Bacteria</taxon>
        <taxon>Pseudomonadati</taxon>
        <taxon>Bacteroidota</taxon>
        <taxon>Cytophagia</taxon>
        <taxon>Cytophagales</taxon>
        <taxon>Reichenbachiellaceae</taxon>
        <taxon>Marinoscillum</taxon>
    </lineage>
</organism>
<protein>
    <submittedName>
        <fullName evidence="7">Glycoside hydrolase family 97 protein</fullName>
        <ecNumber evidence="7">3.2.1.-</ecNumber>
    </submittedName>
</protein>
<comment type="cofactor">
    <cofactor evidence="1">
        <name>Ca(2+)</name>
        <dbReference type="ChEBI" id="CHEBI:29108"/>
    </cofactor>
</comment>
<dbReference type="EMBL" id="JBIPKE010000016">
    <property type="protein sequence ID" value="MFH6983777.1"/>
    <property type="molecule type" value="Genomic_DNA"/>
</dbReference>
<gene>
    <name evidence="7" type="ORF">ACHKAR_10015</name>
</gene>
<feature type="domain" description="Glycosyl-hydrolase 97 N-terminal" evidence="5">
    <location>
        <begin position="27"/>
        <end position="294"/>
    </location>
</feature>
<dbReference type="InterPro" id="IPR019563">
    <property type="entry name" value="GH97_catalytic"/>
</dbReference>
<evidence type="ECO:0000259" key="6">
    <source>
        <dbReference type="Pfam" id="PF14509"/>
    </source>
</evidence>
<comment type="caution">
    <text evidence="7">The sequence shown here is derived from an EMBL/GenBank/DDBJ whole genome shotgun (WGS) entry which is preliminary data.</text>
</comment>
<dbReference type="Gene3D" id="3.20.20.70">
    <property type="entry name" value="Aldolase class I"/>
    <property type="match status" value="1"/>
</dbReference>
<dbReference type="Pfam" id="PF14509">
    <property type="entry name" value="GH97_C"/>
    <property type="match status" value="1"/>
</dbReference>
<dbReference type="Gene3D" id="2.70.98.10">
    <property type="match status" value="1"/>
</dbReference>
<evidence type="ECO:0000256" key="3">
    <source>
        <dbReference type="ARBA" id="ARBA00022837"/>
    </source>
</evidence>
<name>A0ABW7N836_9BACT</name>
<sequence length="690" mass="77732">MKKFFGLSLISLMMVGCGGKSEKAWMVSSPDKQIEVKFFTQGGQPAYAVSYKGQSQIDTSFLGFMFQDQPALQGNLKVTSGITSSFSETWEMPWGEQREVENSYNELKLSLEETTPPNRKFDVVFRAFNDGVGFRYEFPKQPALDGETIILEELTEFNLTGDHQVWWIPGDWDIYEYLYNTTRFSEINAYSVFIPGDHLGQVYLHSNAVNTPVTMKSDAGVYLSFHEADLTNYPGMTLKVDTTSLSMVSELVGNKSGIKARVKAPFITPWRTVQIADRAGDLIESRMIVNLNDPNQVGDVSWFTPMKYIGIWWDMHLGRKTWDYASGNHGATTEYTKELMDFAAENGIGGVLVEGWNTGWETWTDPNMRDTIFDFTTPYPDYDLAELARYGKEKGVQIIMHHETSGAVARYEERMEPAYDLMNRLGIHSVKTGYVGTIIPDGEYHHGQWMVNHYQKTVETGAKYQVAINMHEPIKATGKRRTFPNEIAREGLRGQEYNAWAAEGASPPEHLPIVAFTRMLAGPIDYTPGIFNLTLKPYKEDHPIKSTLAQQLSLYVVIYSPIQMAADLIEYYQGNPAFQFIRDVAVDWEQSKVLDGEVGDFVVTARQAKGTDNWFVGGLTDENPKPYTLKLDFLEEGKTYTASVYRDAEDTDYVTNPTAIDIVELEVKKGDEIPVNMVAAGGFAVSLLAQ</sequence>
<feature type="domain" description="Glycosyl-hydrolase 97 catalytic" evidence="4">
    <location>
        <begin position="312"/>
        <end position="491"/>
    </location>
</feature>
<keyword evidence="3" id="KW-0106">Calcium</keyword>
<dbReference type="PANTHER" id="PTHR35803:SF1">
    <property type="entry name" value="GLUCAN 1,4-ALPHA-GLUCOSIDASE SUSB"/>
    <property type="match status" value="1"/>
</dbReference>
<evidence type="ECO:0000259" key="5">
    <source>
        <dbReference type="Pfam" id="PF14508"/>
    </source>
</evidence>
<dbReference type="Proteomes" id="UP001610063">
    <property type="component" value="Unassembled WGS sequence"/>
</dbReference>
<dbReference type="InterPro" id="IPR052720">
    <property type="entry name" value="Glycosyl_hydrolase_97"/>
</dbReference>
<dbReference type="SUPFAM" id="SSF51445">
    <property type="entry name" value="(Trans)glycosidases"/>
    <property type="match status" value="1"/>
</dbReference>
<dbReference type="InterPro" id="IPR029483">
    <property type="entry name" value="GH97_C"/>
</dbReference>
<dbReference type="InterPro" id="IPR013785">
    <property type="entry name" value="Aldolase_TIM"/>
</dbReference>
<dbReference type="PANTHER" id="PTHR35803">
    <property type="entry name" value="GLUCAN 1,4-ALPHA-GLUCOSIDASE SUSB-RELATED"/>
    <property type="match status" value="1"/>
</dbReference>
<evidence type="ECO:0000259" key="4">
    <source>
        <dbReference type="Pfam" id="PF10566"/>
    </source>
</evidence>
<dbReference type="InterPro" id="IPR029486">
    <property type="entry name" value="GH97_N"/>
</dbReference>
<keyword evidence="8" id="KW-1185">Reference proteome</keyword>
<evidence type="ECO:0000256" key="1">
    <source>
        <dbReference type="ARBA" id="ARBA00001913"/>
    </source>
</evidence>
<dbReference type="Pfam" id="PF10566">
    <property type="entry name" value="Glyco_hydro_97"/>
    <property type="match status" value="1"/>
</dbReference>
<accession>A0ABW7N836</accession>
<reference evidence="7 8" key="1">
    <citation type="journal article" date="2013" name="Int. J. Syst. Evol. Microbiol.">
        <title>Marinoscillum luteum sp. nov., isolated from marine sediment.</title>
        <authorList>
            <person name="Cha I.T."/>
            <person name="Park S.J."/>
            <person name="Kim S.J."/>
            <person name="Kim J.G."/>
            <person name="Jung M.Y."/>
            <person name="Shin K.S."/>
            <person name="Kwon K.K."/>
            <person name="Yang S.H."/>
            <person name="Seo Y.S."/>
            <person name="Rhee S.K."/>
        </authorList>
    </citation>
    <scope>NUCLEOTIDE SEQUENCE [LARGE SCALE GENOMIC DNA]</scope>
    <source>
        <strain evidence="7 8">KCTC 23939</strain>
    </source>
</reference>
<comment type="subunit">
    <text evidence="2">Monomer.</text>
</comment>
<keyword evidence="7" id="KW-0378">Hydrolase</keyword>
<keyword evidence="7" id="KW-0326">Glycosidase</keyword>
<dbReference type="InterPro" id="IPR017853">
    <property type="entry name" value="GH"/>
</dbReference>
<feature type="domain" description="Glycosyl-hydrolase 97 C-terminal oligomerisation" evidence="6">
    <location>
        <begin position="587"/>
        <end position="687"/>
    </location>
</feature>
<proteinExistence type="predicted"/>
<dbReference type="RefSeq" id="WP_395417317.1">
    <property type="nucleotide sequence ID" value="NZ_JBIPKE010000016.1"/>
</dbReference>
<dbReference type="InterPro" id="IPR014718">
    <property type="entry name" value="GH-type_carb-bd"/>
</dbReference>
<dbReference type="EC" id="3.2.1.-" evidence="7"/>